<dbReference type="OrthoDB" id="9811577at2"/>
<accession>A0A518CLA2</accession>
<name>A0A518CLA2_9PLAN</name>
<proteinExistence type="predicted"/>
<dbReference type="InterPro" id="IPR021866">
    <property type="entry name" value="SpoIIAA-like"/>
</dbReference>
<dbReference type="InterPro" id="IPR038396">
    <property type="entry name" value="SpoIIAA-like_sf"/>
</dbReference>
<evidence type="ECO:0000313" key="2">
    <source>
        <dbReference type="Proteomes" id="UP000317178"/>
    </source>
</evidence>
<dbReference type="Pfam" id="PF11964">
    <property type="entry name" value="SpoIIAA-like"/>
    <property type="match status" value="1"/>
</dbReference>
<dbReference type="InterPro" id="IPR036513">
    <property type="entry name" value="STAS_dom_sf"/>
</dbReference>
<dbReference type="EMBL" id="CP036281">
    <property type="protein sequence ID" value="QDU80001.1"/>
    <property type="molecule type" value="Genomic_DNA"/>
</dbReference>
<organism evidence="1 2">
    <name type="scientific">Polystyrenella longa</name>
    <dbReference type="NCBI Taxonomy" id="2528007"/>
    <lineage>
        <taxon>Bacteria</taxon>
        <taxon>Pseudomonadati</taxon>
        <taxon>Planctomycetota</taxon>
        <taxon>Planctomycetia</taxon>
        <taxon>Planctomycetales</taxon>
        <taxon>Planctomycetaceae</taxon>
        <taxon>Polystyrenella</taxon>
    </lineage>
</organism>
<gene>
    <name evidence="1" type="ORF">Pla110_17230</name>
</gene>
<dbReference type="AlphaFoldDB" id="A0A518CLA2"/>
<keyword evidence="2" id="KW-1185">Reference proteome</keyword>
<evidence type="ECO:0000313" key="1">
    <source>
        <dbReference type="EMBL" id="QDU80001.1"/>
    </source>
</evidence>
<sequence>MSCIVTETSDGRIIEIELSGKLTAEAYEQFMPVIEAKIKEFGKVRMLVILTDFHGWDVAALWEDMKFDMKHHKDIDRLALVGESKWEKGMSSFCRPFIKAEIKYFEKEELEAARVWIQE</sequence>
<dbReference type="Proteomes" id="UP000317178">
    <property type="component" value="Chromosome"/>
</dbReference>
<evidence type="ECO:0008006" key="3">
    <source>
        <dbReference type="Google" id="ProtNLM"/>
    </source>
</evidence>
<dbReference type="Gene3D" id="3.40.50.10600">
    <property type="entry name" value="SpoIIaa-like domains"/>
    <property type="match status" value="1"/>
</dbReference>
<reference evidence="1 2" key="1">
    <citation type="submission" date="2019-02" db="EMBL/GenBank/DDBJ databases">
        <title>Deep-cultivation of Planctomycetes and their phenomic and genomic characterization uncovers novel biology.</title>
        <authorList>
            <person name="Wiegand S."/>
            <person name="Jogler M."/>
            <person name="Boedeker C."/>
            <person name="Pinto D."/>
            <person name="Vollmers J."/>
            <person name="Rivas-Marin E."/>
            <person name="Kohn T."/>
            <person name="Peeters S.H."/>
            <person name="Heuer A."/>
            <person name="Rast P."/>
            <person name="Oberbeckmann S."/>
            <person name="Bunk B."/>
            <person name="Jeske O."/>
            <person name="Meyerdierks A."/>
            <person name="Storesund J.E."/>
            <person name="Kallscheuer N."/>
            <person name="Luecker S."/>
            <person name="Lage O.M."/>
            <person name="Pohl T."/>
            <person name="Merkel B.J."/>
            <person name="Hornburger P."/>
            <person name="Mueller R.-W."/>
            <person name="Bruemmer F."/>
            <person name="Labrenz M."/>
            <person name="Spormann A.M."/>
            <person name="Op den Camp H."/>
            <person name="Overmann J."/>
            <person name="Amann R."/>
            <person name="Jetten M.S.M."/>
            <person name="Mascher T."/>
            <person name="Medema M.H."/>
            <person name="Devos D.P."/>
            <person name="Kaster A.-K."/>
            <person name="Ovreas L."/>
            <person name="Rohde M."/>
            <person name="Galperin M.Y."/>
            <person name="Jogler C."/>
        </authorList>
    </citation>
    <scope>NUCLEOTIDE SEQUENCE [LARGE SCALE GENOMIC DNA]</scope>
    <source>
        <strain evidence="1 2">Pla110</strain>
    </source>
</reference>
<dbReference type="SUPFAM" id="SSF52091">
    <property type="entry name" value="SpoIIaa-like"/>
    <property type="match status" value="1"/>
</dbReference>
<protein>
    <recommendedName>
        <fullName evidence="3">STAS/SEC14 domain-containing protein</fullName>
    </recommendedName>
</protein>
<dbReference type="RefSeq" id="WP_144995044.1">
    <property type="nucleotide sequence ID" value="NZ_CP036281.1"/>
</dbReference>
<dbReference type="KEGG" id="plon:Pla110_17230"/>